<evidence type="ECO:0000256" key="3">
    <source>
        <dbReference type="ARBA" id="ARBA00022448"/>
    </source>
</evidence>
<organism evidence="12 13">
    <name type="scientific">Mixia osmundae (strain CBS 9802 / IAM 14324 / JCM 22182 / KY 12970)</name>
    <dbReference type="NCBI Taxonomy" id="764103"/>
    <lineage>
        <taxon>Eukaryota</taxon>
        <taxon>Fungi</taxon>
        <taxon>Dikarya</taxon>
        <taxon>Basidiomycota</taxon>
        <taxon>Pucciniomycotina</taxon>
        <taxon>Mixiomycetes</taxon>
        <taxon>Mixiales</taxon>
        <taxon>Mixiaceae</taxon>
        <taxon>Mixia</taxon>
    </lineage>
</organism>
<dbReference type="PANTHER" id="PTHR45671">
    <property type="entry name" value="SOLUTE CARRIER FAMILY 25 (MITOCHONDRIAL CARRIER PHOSPHATE CARRIER), MEMBER 3, LIKE-RELATED-RELATED"/>
    <property type="match status" value="1"/>
</dbReference>
<keyword evidence="5" id="KW-0677">Repeat</keyword>
<dbReference type="eggNOG" id="KOG0767">
    <property type="taxonomic scope" value="Eukaryota"/>
</dbReference>
<dbReference type="GO" id="GO:0005743">
    <property type="term" value="C:mitochondrial inner membrane"/>
    <property type="evidence" value="ECO:0007669"/>
    <property type="project" value="UniProtKB-SubCell"/>
</dbReference>
<evidence type="ECO:0000256" key="10">
    <source>
        <dbReference type="PROSITE-ProRule" id="PRU00282"/>
    </source>
</evidence>
<dbReference type="HOGENOM" id="CLU_376013_0_0_1"/>
<dbReference type="OrthoDB" id="427452at2759"/>
<feature type="repeat" description="Solcar" evidence="10">
    <location>
        <begin position="542"/>
        <end position="626"/>
    </location>
</feature>
<accession>G7E1C1</accession>
<dbReference type="Gene3D" id="3.30.530.20">
    <property type="match status" value="1"/>
</dbReference>
<evidence type="ECO:0000256" key="4">
    <source>
        <dbReference type="ARBA" id="ARBA00022692"/>
    </source>
</evidence>
<sequence>MPHMRRFMSSEPYTVPPSRMAEIGAAMDYYVRNSSPEVEKEWRVIESKPGLQTFQRTDPADPYGLPMLRHICTIENTTTEAVSLLVTLPDTRQLCFPRELYSHAITRLSQSAYTFYLRLAGFGWLVQARDVCGLTCIYRQSTENAITRIVQCSAKLPECPLDPNYVRATVTSAVWELEPVNDGKDVTISYFFKISLNGSMAISLSKYVVREQITNMGMLRDFVRDNGWAPYVVLLGETNGPQSRFGYLSFSMTNPHRELIFSIDRTVPDDVIPVRYDKRMYPNGVECLLSGTAAAQASITDDRAGSIHITLSHSARNQQLEVLVHAKPPPTQSSLHRRRRRGPRIAACRVGIRVIVVIKLEIDATPTQAPNRVLSGPQPCGDSGTSLLLSAKQNSNTSERRLRQHGSLPRRAVPQRRLLPRPIVPTFGHKELDSYGLYKYTLKDYGVMFTAGAICCTATHGAMTPIDVIKTTVQVNPKFKGMGILSGGRALVSAEGPSVLMTGFGPTAAGYLLQGGAKFAGYEFWKKQLVTYAGGSEAAIPHRTAIYLVGASIAEFFADILLTPLEAVRIRLVSERGYASSLSTGFVRMAKEGGLKQFYAGFIPILCKQIPYAVGQFTVNEWAHETVYKAMSKETQQNLSPAANGVITLGCGMTAGVAAAVLSHPADTLLSQINKGKGGSGSATSQLISMAKEVGFRGLWAGLGPRTVMTVGLVSGQFILYKYIKEALHAPPGVEIHKGE</sequence>
<evidence type="ECO:0000256" key="9">
    <source>
        <dbReference type="ARBA" id="ARBA00023136"/>
    </source>
</evidence>
<feature type="compositionally biased region" description="Polar residues" evidence="11">
    <location>
        <begin position="385"/>
        <end position="397"/>
    </location>
</feature>
<feature type="repeat" description="Solcar" evidence="10">
    <location>
        <begin position="643"/>
        <end position="727"/>
    </location>
</feature>
<keyword evidence="4 10" id="KW-0812">Transmembrane</keyword>
<dbReference type="InterPro" id="IPR023393">
    <property type="entry name" value="START-like_dom_sf"/>
</dbReference>
<keyword evidence="13" id="KW-1185">Reference proteome</keyword>
<gene>
    <name evidence="12" type="primary">Mo03301</name>
    <name evidence="12" type="ORF">E5Q_03301</name>
</gene>
<dbReference type="InParanoid" id="G7E1C1"/>
<keyword evidence="6" id="KW-0999">Mitochondrion inner membrane</keyword>
<dbReference type="InterPro" id="IPR023395">
    <property type="entry name" value="MCP_dom_sf"/>
</dbReference>
<dbReference type="GO" id="GO:0005315">
    <property type="term" value="F:phosphate transmembrane transporter activity"/>
    <property type="evidence" value="ECO:0007669"/>
    <property type="project" value="InterPro"/>
</dbReference>
<comment type="similarity">
    <text evidence="2">Belongs to the mitochondrial carrier (TC 2.A.29) family.</text>
</comment>
<keyword evidence="9 10" id="KW-0472">Membrane</keyword>
<dbReference type="PROSITE" id="PS50920">
    <property type="entry name" value="SOLCAR"/>
    <property type="match status" value="3"/>
</dbReference>
<evidence type="ECO:0000256" key="6">
    <source>
        <dbReference type="ARBA" id="ARBA00022792"/>
    </source>
</evidence>
<evidence type="ECO:0000256" key="5">
    <source>
        <dbReference type="ARBA" id="ARBA00022737"/>
    </source>
</evidence>
<dbReference type="GO" id="GO:1990547">
    <property type="term" value="P:mitochondrial phosphate ion transmembrane transport"/>
    <property type="evidence" value="ECO:0007669"/>
    <property type="project" value="InterPro"/>
</dbReference>
<evidence type="ECO:0000256" key="7">
    <source>
        <dbReference type="ARBA" id="ARBA00022989"/>
    </source>
</evidence>
<feature type="region of interest" description="Disordered" evidence="11">
    <location>
        <begin position="385"/>
        <end position="412"/>
    </location>
</feature>
<dbReference type="SUPFAM" id="SSF55961">
    <property type="entry name" value="Bet v1-like"/>
    <property type="match status" value="1"/>
</dbReference>
<dbReference type="STRING" id="764103.G7E1C1"/>
<protein>
    <recommendedName>
        <fullName evidence="14">START domain-containing protein</fullName>
    </recommendedName>
</protein>
<reference evidence="12 13" key="2">
    <citation type="journal article" date="2012" name="Open Biol.">
        <title>Characteristics of nucleosomes and linker DNA regions on the genome of the basidiomycete Mixia osmundae revealed by mono- and dinucleosome mapping.</title>
        <authorList>
            <person name="Nishida H."/>
            <person name="Kondo S."/>
            <person name="Matsumoto T."/>
            <person name="Suzuki Y."/>
            <person name="Yoshikawa H."/>
            <person name="Taylor T.D."/>
            <person name="Sugiyama J."/>
        </authorList>
    </citation>
    <scope>NUCLEOTIDE SEQUENCE [LARGE SCALE GENOMIC DNA]</scope>
    <source>
        <strain evidence="13">CBS 9802 / IAM 14324 / JCM 22182 / KY 12970</strain>
    </source>
</reference>
<comment type="subcellular location">
    <subcellularLocation>
        <location evidence="1">Mitochondrion inner membrane</location>
        <topology evidence="1">Multi-pass membrane protein</topology>
    </subcellularLocation>
</comment>
<dbReference type="InterPro" id="IPR044677">
    <property type="entry name" value="SLC25A3/Pic2/Mir1-like"/>
</dbReference>
<reference evidence="12 13" key="1">
    <citation type="journal article" date="2011" name="J. Gen. Appl. Microbiol.">
        <title>Draft genome sequencing of the enigmatic basidiomycete Mixia osmundae.</title>
        <authorList>
            <person name="Nishida H."/>
            <person name="Nagatsuka Y."/>
            <person name="Sugiyama J."/>
        </authorList>
    </citation>
    <scope>NUCLEOTIDE SEQUENCE [LARGE SCALE GENOMIC DNA]</scope>
    <source>
        <strain evidence="13">CBS 9802 / IAM 14324 / JCM 22182 / KY 12970</strain>
    </source>
</reference>
<dbReference type="AlphaFoldDB" id="G7E1C1"/>
<dbReference type="Proteomes" id="UP000009131">
    <property type="component" value="Unassembled WGS sequence"/>
</dbReference>
<dbReference type="EMBL" id="BABT02000102">
    <property type="protein sequence ID" value="GAA96631.1"/>
    <property type="molecule type" value="Genomic_DNA"/>
</dbReference>
<keyword evidence="3" id="KW-0813">Transport</keyword>
<keyword evidence="8" id="KW-0496">Mitochondrion</keyword>
<evidence type="ECO:0000256" key="8">
    <source>
        <dbReference type="ARBA" id="ARBA00023128"/>
    </source>
</evidence>
<dbReference type="Pfam" id="PF00153">
    <property type="entry name" value="Mito_carr"/>
    <property type="match status" value="3"/>
</dbReference>
<keyword evidence="7" id="KW-1133">Transmembrane helix</keyword>
<evidence type="ECO:0000256" key="1">
    <source>
        <dbReference type="ARBA" id="ARBA00004448"/>
    </source>
</evidence>
<dbReference type="PANTHER" id="PTHR45671:SF15">
    <property type="entry name" value="MIR1-PHOSPHATE TRANSPORTER OF THE MITOCHONDRIAL CARRIER (MCF) FAMILY"/>
    <property type="match status" value="1"/>
</dbReference>
<evidence type="ECO:0008006" key="14">
    <source>
        <dbReference type="Google" id="ProtNLM"/>
    </source>
</evidence>
<dbReference type="Gene3D" id="1.50.40.10">
    <property type="entry name" value="Mitochondrial carrier domain"/>
    <property type="match status" value="1"/>
</dbReference>
<dbReference type="InterPro" id="IPR018108">
    <property type="entry name" value="MCP_transmembrane"/>
</dbReference>
<evidence type="ECO:0000313" key="13">
    <source>
        <dbReference type="Proteomes" id="UP000009131"/>
    </source>
</evidence>
<proteinExistence type="inferred from homology"/>
<name>G7E1C1_MIXOS</name>
<comment type="caution">
    <text evidence="12">The sequence shown here is derived from an EMBL/GenBank/DDBJ whole genome shotgun (WGS) entry which is preliminary data.</text>
</comment>
<feature type="repeat" description="Solcar" evidence="10">
    <location>
        <begin position="443"/>
        <end position="528"/>
    </location>
</feature>
<dbReference type="SUPFAM" id="SSF103506">
    <property type="entry name" value="Mitochondrial carrier"/>
    <property type="match status" value="1"/>
</dbReference>
<evidence type="ECO:0000256" key="2">
    <source>
        <dbReference type="ARBA" id="ARBA00006375"/>
    </source>
</evidence>
<evidence type="ECO:0000256" key="11">
    <source>
        <dbReference type="SAM" id="MobiDB-lite"/>
    </source>
</evidence>
<evidence type="ECO:0000313" key="12">
    <source>
        <dbReference type="EMBL" id="GAA96631.1"/>
    </source>
</evidence>